<dbReference type="OrthoDB" id="3119182at2759"/>
<feature type="region of interest" description="Disordered" evidence="1">
    <location>
        <begin position="1"/>
        <end position="36"/>
    </location>
</feature>
<feature type="compositionally biased region" description="Basic residues" evidence="1">
    <location>
        <begin position="9"/>
        <end position="34"/>
    </location>
</feature>
<dbReference type="AlphaFoldDB" id="A0A8H5C6K7"/>
<organism evidence="2 3">
    <name type="scientific">Ephemerocybe angulata</name>
    <dbReference type="NCBI Taxonomy" id="980116"/>
    <lineage>
        <taxon>Eukaryota</taxon>
        <taxon>Fungi</taxon>
        <taxon>Dikarya</taxon>
        <taxon>Basidiomycota</taxon>
        <taxon>Agaricomycotina</taxon>
        <taxon>Agaricomycetes</taxon>
        <taxon>Agaricomycetidae</taxon>
        <taxon>Agaricales</taxon>
        <taxon>Agaricineae</taxon>
        <taxon>Psathyrellaceae</taxon>
        <taxon>Ephemerocybe</taxon>
    </lineage>
</organism>
<reference evidence="2 3" key="1">
    <citation type="journal article" date="2020" name="ISME J.">
        <title>Uncovering the hidden diversity of litter-decomposition mechanisms in mushroom-forming fungi.</title>
        <authorList>
            <person name="Floudas D."/>
            <person name="Bentzer J."/>
            <person name="Ahren D."/>
            <person name="Johansson T."/>
            <person name="Persson P."/>
            <person name="Tunlid A."/>
        </authorList>
    </citation>
    <scope>NUCLEOTIDE SEQUENCE [LARGE SCALE GENOMIC DNA]</scope>
    <source>
        <strain evidence="2 3">CBS 175.51</strain>
    </source>
</reference>
<dbReference type="EMBL" id="JAACJK010000065">
    <property type="protein sequence ID" value="KAF5334927.1"/>
    <property type="molecule type" value="Genomic_DNA"/>
</dbReference>
<accession>A0A8H5C6K7</accession>
<dbReference type="Proteomes" id="UP000541558">
    <property type="component" value="Unassembled WGS sequence"/>
</dbReference>
<evidence type="ECO:0000313" key="2">
    <source>
        <dbReference type="EMBL" id="KAF5334927.1"/>
    </source>
</evidence>
<feature type="region of interest" description="Disordered" evidence="1">
    <location>
        <begin position="196"/>
        <end position="215"/>
    </location>
</feature>
<keyword evidence="3" id="KW-1185">Reference proteome</keyword>
<comment type="caution">
    <text evidence="2">The sequence shown here is derived from an EMBL/GenBank/DDBJ whole genome shotgun (WGS) entry which is preliminary data.</text>
</comment>
<evidence type="ECO:0000313" key="3">
    <source>
        <dbReference type="Proteomes" id="UP000541558"/>
    </source>
</evidence>
<proteinExistence type="predicted"/>
<protein>
    <submittedName>
        <fullName evidence="2">Uncharacterized protein</fullName>
    </submittedName>
</protein>
<gene>
    <name evidence="2" type="ORF">D9611_010043</name>
</gene>
<sequence length="215" mass="23568">MDTQDQVKIHHSIASRPRKSRLPAHARPPKHKCIGRLPTVHSSSIKTPIARSSIVCGAFHTRAAPRATASTGTARTERNARLWNDRQRYQVAIHPPPPWPPARKSRLPANTRTPEHEYIGRTVHSPSISPTFFPAPRLTTRAAPRAAPNTSQPEPAETRVCVGWGCADGYGHDGGDTAELKQRPYAYAAQMEVGTSAGPSLLRRWGGRETTTSRA</sequence>
<name>A0A8H5C6K7_9AGAR</name>
<evidence type="ECO:0000256" key="1">
    <source>
        <dbReference type="SAM" id="MobiDB-lite"/>
    </source>
</evidence>